<dbReference type="AlphaFoldDB" id="F2J2R3"/>
<accession>F2J2R3</accession>
<keyword evidence="1" id="KW-0812">Transmembrane</keyword>
<dbReference type="HOGENOM" id="CLU_171854_3_3_5"/>
<proteinExistence type="predicted"/>
<gene>
    <name evidence="2" type="primary">pilA2</name>
    <name evidence="2" type="ordered locus">SL003B_3666</name>
</gene>
<dbReference type="STRING" id="991905.SL003B_3666"/>
<evidence type="ECO:0000313" key="3">
    <source>
        <dbReference type="Proteomes" id="UP000008130"/>
    </source>
</evidence>
<protein>
    <submittedName>
        <fullName evidence="2">PilA2 pilus assembly protein</fullName>
    </submittedName>
</protein>
<name>F2J2R3_POLGS</name>
<dbReference type="KEGG" id="pgv:SL003B_3666"/>
<keyword evidence="1" id="KW-0472">Membrane</keyword>
<keyword evidence="1" id="KW-1133">Transmembrane helix</keyword>
<evidence type="ECO:0000313" key="2">
    <source>
        <dbReference type="EMBL" id="ADZ72087.1"/>
    </source>
</evidence>
<sequence length="60" mass="6202">MKNLFARFAKDESGATAIEYGLIAGLISVVIVGTVVTIGTDLSSVFTKISTELAKAKPAS</sequence>
<dbReference type="PATRIC" id="fig|991905.3.peg.3783"/>
<feature type="transmembrane region" description="Helical" evidence="1">
    <location>
        <begin position="20"/>
        <end position="40"/>
    </location>
</feature>
<dbReference type="InterPro" id="IPR007047">
    <property type="entry name" value="Flp_Fap"/>
</dbReference>
<reference evidence="2 3" key="1">
    <citation type="journal article" date="2011" name="J. Bacteriol.">
        <title>Complete genome sequence of Polymorphum gilvum SL003B-26A1T, a crude oil-degrading bacterium from oil-polluted saline soil.</title>
        <authorList>
            <person name="Li S.G."/>
            <person name="Tang Y.Q."/>
            <person name="Nie Y."/>
            <person name="Cai M."/>
            <person name="Wu X.L."/>
        </authorList>
    </citation>
    <scope>NUCLEOTIDE SEQUENCE [LARGE SCALE GENOMIC DNA]</scope>
    <source>
        <strain evidence="3">LMG 25793 / CGMCC 1.9160 / SL003B-26A1</strain>
    </source>
</reference>
<dbReference type="Pfam" id="PF04964">
    <property type="entry name" value="Flp_Fap"/>
    <property type="match status" value="1"/>
</dbReference>
<keyword evidence="3" id="KW-1185">Reference proteome</keyword>
<dbReference type="RefSeq" id="WP_013654396.1">
    <property type="nucleotide sequence ID" value="NC_015259.1"/>
</dbReference>
<dbReference type="EMBL" id="CP002568">
    <property type="protein sequence ID" value="ADZ72087.1"/>
    <property type="molecule type" value="Genomic_DNA"/>
</dbReference>
<evidence type="ECO:0000256" key="1">
    <source>
        <dbReference type="SAM" id="Phobius"/>
    </source>
</evidence>
<organism evidence="2 3">
    <name type="scientific">Polymorphum gilvum (strain LMG 25793 / CGMCC 1.9160 / SL003B-26A1)</name>
    <dbReference type="NCBI Taxonomy" id="991905"/>
    <lineage>
        <taxon>Bacteria</taxon>
        <taxon>Pseudomonadati</taxon>
        <taxon>Pseudomonadota</taxon>
        <taxon>Alphaproteobacteria</taxon>
        <taxon>Rhodobacterales</taxon>
        <taxon>Paracoccaceae</taxon>
        <taxon>Polymorphum</taxon>
    </lineage>
</organism>
<dbReference type="Proteomes" id="UP000008130">
    <property type="component" value="Chromosome"/>
</dbReference>
<dbReference type="eggNOG" id="COG3847">
    <property type="taxonomic scope" value="Bacteria"/>
</dbReference>